<accession>A0A2D6LQ26</accession>
<sequence length="378" mass="42867">MKIASVCYDLEKRNAIPTAIIKISEELSKEHDVKVFCLVKPENRSGLNFQIANVPNFPFFQEFLRSLTSFFWFKKKFFDVTISPGLPVLNSDLVISPACSLYAVLSFWAYDKGSPIKGIWTARIVSTILASPSLLLEFLIYRFRLYKKIVASSNKHKNELMQSYGVPESDIEIVPYGVEFSRFNTSADKRSKIRKKIRKELGLKKQKVILFVGINFIQKGLTHLIESIPLLSDKEAVLVVVGNDNKIPYEGQVEKLGIGNRVFFVGRKENVQDYFNASDAFVFPSFYEPFGIVVLEAMASKLPMAVSSNCGVTEFISKDSFLSIDEPWNVKEIARKTDLLLSNSKDVKKMVENAYLNVKDFSWGKVSKKYAKIVEGLL</sequence>
<dbReference type="InterPro" id="IPR028098">
    <property type="entry name" value="Glyco_trans_4-like_N"/>
</dbReference>
<reference evidence="4" key="1">
    <citation type="submission" date="2017-09" db="EMBL/GenBank/DDBJ databases">
        <title>The Reconstruction of 2,631 Draft Metagenome-Assembled Genomes from the Global Oceans.</title>
        <authorList>
            <person name="Tully B.J."/>
            <person name="Graham E.D."/>
            <person name="Heidelberg J.F."/>
        </authorList>
    </citation>
    <scope>NUCLEOTIDE SEQUENCE [LARGE SCALE GENOMIC DNA]</scope>
</reference>
<dbReference type="CDD" id="cd03801">
    <property type="entry name" value="GT4_PimA-like"/>
    <property type="match status" value="1"/>
</dbReference>
<gene>
    <name evidence="3" type="ORF">CL944_01905</name>
</gene>
<evidence type="ECO:0000259" key="1">
    <source>
        <dbReference type="Pfam" id="PF00534"/>
    </source>
</evidence>
<evidence type="ECO:0008006" key="5">
    <source>
        <dbReference type="Google" id="ProtNLM"/>
    </source>
</evidence>
<feature type="domain" description="Glycosyltransferase subfamily 4-like N-terminal" evidence="2">
    <location>
        <begin position="21"/>
        <end position="181"/>
    </location>
</feature>
<proteinExistence type="predicted"/>
<dbReference type="Pfam" id="PF00534">
    <property type="entry name" value="Glycos_transf_1"/>
    <property type="match status" value="1"/>
</dbReference>
<dbReference type="Pfam" id="PF13439">
    <property type="entry name" value="Glyco_transf_4"/>
    <property type="match status" value="1"/>
</dbReference>
<dbReference type="Proteomes" id="UP000226712">
    <property type="component" value="Unassembled WGS sequence"/>
</dbReference>
<dbReference type="GO" id="GO:0016757">
    <property type="term" value="F:glycosyltransferase activity"/>
    <property type="evidence" value="ECO:0007669"/>
    <property type="project" value="InterPro"/>
</dbReference>
<comment type="caution">
    <text evidence="3">The sequence shown here is derived from an EMBL/GenBank/DDBJ whole genome shotgun (WGS) entry which is preliminary data.</text>
</comment>
<feature type="domain" description="Glycosyl transferase family 1" evidence="1">
    <location>
        <begin position="194"/>
        <end position="355"/>
    </location>
</feature>
<dbReference type="Gene3D" id="3.40.50.2000">
    <property type="entry name" value="Glycogen Phosphorylase B"/>
    <property type="match status" value="2"/>
</dbReference>
<dbReference type="EMBL" id="NZBD01000013">
    <property type="protein sequence ID" value="MAG18208.1"/>
    <property type="molecule type" value="Genomic_DNA"/>
</dbReference>
<protein>
    <recommendedName>
        <fullName evidence="5">Glycosyltransferase family 4 protein</fullName>
    </recommendedName>
</protein>
<dbReference type="SUPFAM" id="SSF53756">
    <property type="entry name" value="UDP-Glycosyltransferase/glycogen phosphorylase"/>
    <property type="match status" value="1"/>
</dbReference>
<dbReference type="AlphaFoldDB" id="A0A2D6LQ26"/>
<organism evidence="3 4">
    <name type="scientific">Candidatus Iainarchaeum sp</name>
    <dbReference type="NCBI Taxonomy" id="3101447"/>
    <lineage>
        <taxon>Archaea</taxon>
        <taxon>Candidatus Iainarchaeota</taxon>
        <taxon>Candidatus Iainarchaeia</taxon>
        <taxon>Candidatus Iainarchaeales</taxon>
        <taxon>Candidatus Iainarchaeaceae</taxon>
        <taxon>Candidatus Iainarchaeum</taxon>
    </lineage>
</organism>
<evidence type="ECO:0000313" key="4">
    <source>
        <dbReference type="Proteomes" id="UP000226712"/>
    </source>
</evidence>
<dbReference type="InterPro" id="IPR001296">
    <property type="entry name" value="Glyco_trans_1"/>
</dbReference>
<evidence type="ECO:0000259" key="2">
    <source>
        <dbReference type="Pfam" id="PF13439"/>
    </source>
</evidence>
<evidence type="ECO:0000313" key="3">
    <source>
        <dbReference type="EMBL" id="MAG18208.1"/>
    </source>
</evidence>
<dbReference type="PANTHER" id="PTHR12526">
    <property type="entry name" value="GLYCOSYLTRANSFERASE"/>
    <property type="match status" value="1"/>
</dbReference>
<name>A0A2D6LQ26_9ARCH</name>